<reference evidence="12 13" key="1">
    <citation type="submission" date="2024-02" db="EMBL/GenBank/DDBJ databases">
        <title>Chromosome-scale genome assembly of the rough periwinkle Littorina saxatilis.</title>
        <authorList>
            <person name="De Jode A."/>
            <person name="Faria R."/>
            <person name="Formenti G."/>
            <person name="Sims Y."/>
            <person name="Smith T.P."/>
            <person name="Tracey A."/>
            <person name="Wood J.M.D."/>
            <person name="Zagrodzka Z.B."/>
            <person name="Johannesson K."/>
            <person name="Butlin R.K."/>
            <person name="Leder E.H."/>
        </authorList>
    </citation>
    <scope>NUCLEOTIDE SEQUENCE [LARGE SCALE GENOMIC DNA]</scope>
    <source>
        <strain evidence="12">Snail1</strain>
        <tissue evidence="12">Muscle</tissue>
    </source>
</reference>
<feature type="signal peptide" evidence="10">
    <location>
        <begin position="1"/>
        <end position="17"/>
    </location>
</feature>
<evidence type="ECO:0000313" key="13">
    <source>
        <dbReference type="Proteomes" id="UP001374579"/>
    </source>
</evidence>
<evidence type="ECO:0000256" key="6">
    <source>
        <dbReference type="ARBA" id="ARBA00022837"/>
    </source>
</evidence>
<comment type="similarity">
    <text evidence="2">Belongs to the fucolectin family.</text>
</comment>
<dbReference type="SUPFAM" id="SSF49785">
    <property type="entry name" value="Galactose-binding domain-like"/>
    <property type="match status" value="2"/>
</dbReference>
<dbReference type="GO" id="GO:0042806">
    <property type="term" value="F:fucose binding"/>
    <property type="evidence" value="ECO:0007669"/>
    <property type="project" value="UniProtKB-ARBA"/>
</dbReference>
<dbReference type="PANTHER" id="PTHR45713">
    <property type="entry name" value="FTP DOMAIN-CONTAINING PROTEIN"/>
    <property type="match status" value="1"/>
</dbReference>
<feature type="region of interest" description="Disordered" evidence="8">
    <location>
        <begin position="1540"/>
        <end position="1605"/>
    </location>
</feature>
<dbReference type="GO" id="GO:0001868">
    <property type="term" value="P:regulation of complement activation, lectin pathway"/>
    <property type="evidence" value="ECO:0007669"/>
    <property type="project" value="UniProtKB-ARBA"/>
</dbReference>
<keyword evidence="9" id="KW-0472">Membrane</keyword>
<evidence type="ECO:0000256" key="2">
    <source>
        <dbReference type="ARBA" id="ARBA00010147"/>
    </source>
</evidence>
<dbReference type="GO" id="GO:0010185">
    <property type="term" value="P:regulation of cellular defense response"/>
    <property type="evidence" value="ECO:0007669"/>
    <property type="project" value="UniProtKB-ARBA"/>
</dbReference>
<dbReference type="InterPro" id="IPR051941">
    <property type="entry name" value="BG_Antigen-Binding_Lectin"/>
</dbReference>
<comment type="subunit">
    <text evidence="3">Homotrimer.</text>
</comment>
<feature type="chain" id="PRO_5042902451" description="Fucolectin tachylectin-4 pentraxin-1 domain-containing protein" evidence="10">
    <location>
        <begin position="18"/>
        <end position="1605"/>
    </location>
</feature>
<evidence type="ECO:0000259" key="11">
    <source>
        <dbReference type="SMART" id="SM00607"/>
    </source>
</evidence>
<comment type="function">
    <text evidence="1">Acts as a defensive agent. Recognizes blood group fucosylated oligosaccharides including A, B, H and Lewis B-type antigens. Does not recognize Lewis A antigen and has low affinity for monovalent haptens.</text>
</comment>
<evidence type="ECO:0000256" key="4">
    <source>
        <dbReference type="ARBA" id="ARBA00022723"/>
    </source>
</evidence>
<dbReference type="SMART" id="SM00607">
    <property type="entry name" value="FTP"/>
    <property type="match status" value="1"/>
</dbReference>
<dbReference type="Gene3D" id="2.60.120.260">
    <property type="entry name" value="Galactose-binding domain-like"/>
    <property type="match status" value="2"/>
</dbReference>
<feature type="region of interest" description="Disordered" evidence="8">
    <location>
        <begin position="157"/>
        <end position="182"/>
    </location>
</feature>
<feature type="region of interest" description="Disordered" evidence="8">
    <location>
        <begin position="18"/>
        <end position="38"/>
    </location>
</feature>
<organism evidence="12 13">
    <name type="scientific">Littorina saxatilis</name>
    <dbReference type="NCBI Taxonomy" id="31220"/>
    <lineage>
        <taxon>Eukaryota</taxon>
        <taxon>Metazoa</taxon>
        <taxon>Spiralia</taxon>
        <taxon>Lophotrochozoa</taxon>
        <taxon>Mollusca</taxon>
        <taxon>Gastropoda</taxon>
        <taxon>Caenogastropoda</taxon>
        <taxon>Littorinimorpha</taxon>
        <taxon>Littorinoidea</taxon>
        <taxon>Littorinidae</taxon>
        <taxon>Littorina</taxon>
    </lineage>
</organism>
<feature type="compositionally biased region" description="Polar residues" evidence="8">
    <location>
        <begin position="1557"/>
        <end position="1596"/>
    </location>
</feature>
<gene>
    <name evidence="12" type="ORF">V1264_002566</name>
</gene>
<keyword evidence="4" id="KW-0479">Metal-binding</keyword>
<accession>A0AAN9G7X6</accession>
<keyword evidence="10" id="KW-0732">Signal</keyword>
<keyword evidence="13" id="KW-1185">Reference proteome</keyword>
<dbReference type="Pfam" id="PF22633">
    <property type="entry name" value="F5_F8_type_C_2"/>
    <property type="match status" value="1"/>
</dbReference>
<evidence type="ECO:0000256" key="5">
    <source>
        <dbReference type="ARBA" id="ARBA00022734"/>
    </source>
</evidence>
<protein>
    <recommendedName>
        <fullName evidence="11">Fucolectin tachylectin-4 pentraxin-1 domain-containing protein</fullName>
    </recommendedName>
</protein>
<feature type="transmembrane region" description="Helical" evidence="9">
    <location>
        <begin position="1482"/>
        <end position="1504"/>
    </location>
</feature>
<evidence type="ECO:0000256" key="8">
    <source>
        <dbReference type="SAM" id="MobiDB-lite"/>
    </source>
</evidence>
<proteinExistence type="inferred from homology"/>
<evidence type="ECO:0000256" key="7">
    <source>
        <dbReference type="ARBA" id="ARBA00023157"/>
    </source>
</evidence>
<name>A0AAN9G7X6_9CAEN</name>
<evidence type="ECO:0000313" key="12">
    <source>
        <dbReference type="EMBL" id="KAK7098222.1"/>
    </source>
</evidence>
<dbReference type="InterPro" id="IPR008979">
    <property type="entry name" value="Galactose-bd-like_sf"/>
</dbReference>
<dbReference type="Proteomes" id="UP001374579">
    <property type="component" value="Unassembled WGS sequence"/>
</dbReference>
<keyword evidence="6" id="KW-0106">Calcium</keyword>
<feature type="domain" description="Fucolectin tachylectin-4 pentraxin-1" evidence="11">
    <location>
        <begin position="485"/>
        <end position="637"/>
    </location>
</feature>
<keyword evidence="7" id="KW-1015">Disulfide bond</keyword>
<evidence type="ECO:0000256" key="9">
    <source>
        <dbReference type="SAM" id="Phobius"/>
    </source>
</evidence>
<comment type="caution">
    <text evidence="12">The sequence shown here is derived from an EMBL/GenBank/DDBJ whole genome shotgun (WGS) entry which is preliminary data.</text>
</comment>
<dbReference type="EMBL" id="JBAMIC010000012">
    <property type="protein sequence ID" value="KAK7098222.1"/>
    <property type="molecule type" value="Genomic_DNA"/>
</dbReference>
<evidence type="ECO:0000256" key="3">
    <source>
        <dbReference type="ARBA" id="ARBA00011233"/>
    </source>
</evidence>
<dbReference type="InterPro" id="IPR006585">
    <property type="entry name" value="FTP1"/>
</dbReference>
<evidence type="ECO:0000256" key="10">
    <source>
        <dbReference type="SAM" id="SignalP"/>
    </source>
</evidence>
<keyword evidence="9" id="KW-1133">Transmembrane helix</keyword>
<sequence>MRRVLLITLLLAVHTCSEDSDQERAKRTSQDQPTHGNDNVTAYLAAQEEDRNLPHNFDAKDVNEANASPAIQSPLEGVNQAGPMAQHVFNTSAHDEKYRGNSLRGHVSGSKGLARVLKEPEPGAADRETADQITGSWLSTQPPDRETPDLITGFGLSAQPTDRETPDHITGFRLSTQPPDRETPDHITGFGLSAQPPDRETPDHITGFGLSAQPRDRETPDHITGFGLSAQPPDRETPDHITGFGLSTQPPGDSVDPAPGHALYRRQANPLQKYYEDQKCLCPRCTRPLLGYNQLANVVYGKQAWQSTVYPSSGPPCVANNGNTNSKMVRTPSVNVNCIHTADTDKRPWWLVDLHIEYTINSFKLVRRIEKLTLTQDSRRMARVVVTINGVVCHTYPDNLDELVDIYAVKEYACVNPLRGRYVHVQKNEVGDLWSDANLLIFCEIMIYVCLPGTYRSGIKCNKPRSGQPCKYYLDNHYGCTKLVEYNIAMKKTVDMSSVDFGTAESTVDGRTDSRLNKLECTASGTKAGQTFHPFWRVDLDGTHHVTSVVVKPRIDCCVSTMKNLNVLVQNTKVDLASVAEHDPSELCKHWEGVFANGVEQEFKCSRTMLGTFVSLQTILPSMLWLCEVRVMGYPVIVLGPGHACDQNHLTTICQPGLTCENLVCKVPAGKDCGTRERRDKCVSQTICDGGVCKLQLYASCEHQRDLCSLGTECDSDAGYKCQKSFGEQCSTADDCVKKTLGVTCDFLSRCGKERGVACAADKECVAGARCDSNRCRCVDGVSTPQGTMCAPVDGLAKANCTVGNCTANAVCESTNTCQCVGQFEVFHVDFTCSYQKGQVGSACAEDADCGKALVCQALQCRLALLERCKRDYECRAEAVCDDFTELCMLKQGSSCVDTEVKTCMVGTSCYDAVCYKEVGEACNMSNDTCIPTAECGTNAGHSNTLCLLRAGSDCSGDKSTLCVEGTTCNADSKCRMPVGGRCGGNSSSFCQLGSQCEHNECRLIDGSDCLNMKKCLKNLICDSLNVCRIPAGSDCSVKQDGCQAGATCSSNVCQCKTTRCVPGPRKVGGTCTVPPGFPQDELVNSTAASVDTPDNSSNVGQGSCDDRSAVCDRELAVCKCSSGSAPLRSDFTCGTGPGIACNETFKCASNLVCDYSRVCAYHVGERCAGGKAWFCKTGTTCDVDGFCRYYQNEACSDGPTMCRLGTKCDAYTHRCMVPAGSKCANDEDCESGSNCRELQCRCAVGVAKPSLSGQGCVPEAGRVDGPCLTQGVECQDQNAACSDAVCKCRQDYIVDPRDFTCKKALGTSCTSDGQCGTHAFCDSDNKCSLQYGEACRGAEKFCPAGAICDSNHECKIKMNGHCRAVDTDNCESGTSCDWMQKCRLVVGQACNASQACPVGAVCVNDTCECDPTTSKQHNLVCEPLPGRVGSDCDKVARPCAVPGADCVAETCTCGATSQTTQEFGCLILSKAVGKTEGVSKVGFVVGLSVGVGVVAALVAAAVYSRQRKNLDWVPETRERRQSLAELTKLSHDMDILSAPQTAPSDAASECMDSRSDTSSQPESQYTTTDSQYESGSQYGDQSTLDSQYENQSDLGPQNGRLGLS</sequence>
<evidence type="ECO:0000256" key="1">
    <source>
        <dbReference type="ARBA" id="ARBA00002219"/>
    </source>
</evidence>
<keyword evidence="9" id="KW-0812">Transmembrane</keyword>
<keyword evidence="5" id="KW-0430">Lectin</keyword>
<dbReference type="GO" id="GO:0046872">
    <property type="term" value="F:metal ion binding"/>
    <property type="evidence" value="ECO:0007669"/>
    <property type="project" value="UniProtKB-KW"/>
</dbReference>
<dbReference type="PANTHER" id="PTHR45713:SF6">
    <property type="entry name" value="F5_8 TYPE C DOMAIN-CONTAINING PROTEIN"/>
    <property type="match status" value="1"/>
</dbReference>